<name>A0A024TD01_9STRA</name>
<feature type="compositionally biased region" description="Basic and acidic residues" evidence="1">
    <location>
        <begin position="689"/>
        <end position="713"/>
    </location>
</feature>
<dbReference type="GO" id="GO:0010008">
    <property type="term" value="C:endosome membrane"/>
    <property type="evidence" value="ECO:0007669"/>
    <property type="project" value="TreeGrafter"/>
</dbReference>
<evidence type="ECO:0000256" key="1">
    <source>
        <dbReference type="SAM" id="MobiDB-lite"/>
    </source>
</evidence>
<reference evidence="2" key="1">
    <citation type="submission" date="2013-12" db="EMBL/GenBank/DDBJ databases">
        <title>The Genome Sequence of Aphanomyces invadans NJM9701.</title>
        <authorList>
            <consortium name="The Broad Institute Genomics Platform"/>
            <person name="Russ C."/>
            <person name="Tyler B."/>
            <person name="van West P."/>
            <person name="Dieguez-Uribeondo J."/>
            <person name="Young S.K."/>
            <person name="Zeng Q."/>
            <person name="Gargeya S."/>
            <person name="Fitzgerald M."/>
            <person name="Abouelleil A."/>
            <person name="Alvarado L."/>
            <person name="Chapman S.B."/>
            <person name="Gainer-Dewar J."/>
            <person name="Goldberg J."/>
            <person name="Griggs A."/>
            <person name="Gujja S."/>
            <person name="Hansen M."/>
            <person name="Howarth C."/>
            <person name="Imamovic A."/>
            <person name="Ireland A."/>
            <person name="Larimer J."/>
            <person name="McCowan C."/>
            <person name="Murphy C."/>
            <person name="Pearson M."/>
            <person name="Poon T.W."/>
            <person name="Priest M."/>
            <person name="Roberts A."/>
            <person name="Saif S."/>
            <person name="Shea T."/>
            <person name="Sykes S."/>
            <person name="Wortman J."/>
            <person name="Nusbaum C."/>
            <person name="Birren B."/>
        </authorList>
    </citation>
    <scope>NUCLEOTIDE SEQUENCE [LARGE SCALE GENOMIC DNA]</scope>
    <source>
        <strain evidence="2">NJM9701</strain>
    </source>
</reference>
<dbReference type="GO" id="GO:0006898">
    <property type="term" value="P:receptor-mediated endocytosis"/>
    <property type="evidence" value="ECO:0007669"/>
    <property type="project" value="TreeGrafter"/>
</dbReference>
<dbReference type="OrthoDB" id="69656at2759"/>
<accession>A0A024TD01</accession>
<dbReference type="GeneID" id="20090738"/>
<dbReference type="GO" id="GO:2000641">
    <property type="term" value="P:regulation of early endosome to late endosome transport"/>
    <property type="evidence" value="ECO:0007669"/>
    <property type="project" value="InterPro"/>
</dbReference>
<evidence type="ECO:0000313" key="2">
    <source>
        <dbReference type="EMBL" id="ETV91884.1"/>
    </source>
</evidence>
<dbReference type="GO" id="GO:0007032">
    <property type="term" value="P:endosome organization"/>
    <property type="evidence" value="ECO:0007669"/>
    <property type="project" value="InterPro"/>
</dbReference>
<dbReference type="RefSeq" id="XP_008879521.1">
    <property type="nucleotide sequence ID" value="XM_008881299.1"/>
</dbReference>
<feature type="region of interest" description="Disordered" evidence="1">
    <location>
        <begin position="689"/>
        <end position="748"/>
    </location>
</feature>
<dbReference type="VEuPathDB" id="FungiDB:H310_13688"/>
<feature type="compositionally biased region" description="Basic and acidic residues" evidence="1">
    <location>
        <begin position="726"/>
        <end position="741"/>
    </location>
</feature>
<dbReference type="EMBL" id="KI914006">
    <property type="protein sequence ID" value="ETV91884.1"/>
    <property type="molecule type" value="Genomic_DNA"/>
</dbReference>
<dbReference type="SUPFAM" id="SSF48371">
    <property type="entry name" value="ARM repeat"/>
    <property type="match status" value="1"/>
</dbReference>
<dbReference type="PANTHER" id="PTHR36983">
    <property type="entry name" value="DNAJ HOMOLOG SUBFAMILY C MEMBER 13"/>
    <property type="match status" value="1"/>
</dbReference>
<dbReference type="InterPro" id="IPR016024">
    <property type="entry name" value="ARM-type_fold"/>
</dbReference>
<dbReference type="eggNOG" id="ENOG502QZKA">
    <property type="taxonomic scope" value="Eukaryota"/>
</dbReference>
<organism evidence="2">
    <name type="scientific">Aphanomyces invadans</name>
    <dbReference type="NCBI Taxonomy" id="157072"/>
    <lineage>
        <taxon>Eukaryota</taxon>
        <taxon>Sar</taxon>
        <taxon>Stramenopiles</taxon>
        <taxon>Oomycota</taxon>
        <taxon>Saprolegniomycetes</taxon>
        <taxon>Saprolegniales</taxon>
        <taxon>Verrucalvaceae</taxon>
        <taxon>Aphanomyces</taxon>
    </lineage>
</organism>
<sequence length="1460" mass="160122">MGTTGSVEQRNAIKDVILISDSSAKKRTKDDIMRVLQTFCLVFPFDMPERRRRTDSSEENAAAASMDVKEKRLFDSVHRLLKSAVDNTATNNAADESDVVLLILDTFKRLLQWRELHKLVPKYSIKPFLTCMMWSPALASSVLDVLLMMITRPTGLKTVEVGDKIEMLNKRTLADDLGFQVLGSLLAQHHPSSVLSAPSSAEPILEASLRIFHWTYVGNKLTSDAVTLDRVTDSLLNARLTLLHLAHHRGAACSSVELYPASSTGPSSLRHLAADLLLELFSVADVAQVTVLQDTARDCGALLYMMSYALDTAPDEVGQHMQNGELTADKIMDEASPPLEDGIDRLFREKAVALVEMFCAGNSRSKAAVYRMLPVDLFVPIEDRPDLVSKYTLASIRKSTKSTTSSSLLLGPFRSEPRFNAQSVAPSSSMLASALYTSSSSVATPATHIEFQRWLHDARTQGETWQEVLVAARDEHVRPNLIWRREMLRELQLALRREIARLEANVLSASSRATTSPLPRSSSTALSSSSMQLWDAEQFTVRYASFQRELVVHGYFLDPLLPKLSNLNDPFEVQDHVLLAWHVLDRVAVETNPLWRLRCIKCVRLLLRRYAMTFNGQLPMQSLLQQLQRATSPADPPTHAFATECFWLFHVAISTSRTRTADSLVTTYDAIVATVVAALHAAISSRRFEDTRASDTDGDDRRDADRHDVHRLMVESGNDDDDDDVDRTSEHVHAHHARTDGEAAPDDGGVDAMVRAGVNVLAVLVQRAKSYVPQVLAARDTLVRVFHTVLRPSTLEALLGLVEHLLPHLTNAGATACGSFLEQVLPAVLSACSNPCNAGRMTHAASAFLAKYISPSLFQTTLRNAVGHDGCGLHLVLADPTVLAAIFNADSVQAADVLWGATLRHRLFSSLHQEYYTVVSDGGLCRRLSNTVQKSDSGEFFDAQPDSSTDLDICVGHLFLRSFVEQEGSFRTTWTDAMYRTTIDALLQQLMKSRGSFVAANNDVDDPMEVQVLVLRALRYLLPRGGHNVPMDARVLEVLLSPLKRSLLSEVDQARGGVGLQLLAHVMTPPNVNASHALAVVESSFALLQDVVDKTLQPRYVQFVREQVADPPQHHVDVAMTLVTAFFELLVVVASHDPGAFDRRPSLLSKLFAYLSDVPSCPQLAFAALHCVSRLCQVSSVLPPMVLVDGGGVVFLSHLLATTPSSPETSAVVTAAATILQANAALLNAVLVQLFTPGLVEVLATDGPAAFVVRLHCADDVWTARLIWTIQMQATLNETLRREVANVAAAAKDAARWPVWFLDHFVAADSYRYLYADVADEVVVGGVYLRLFVQQDILSMPLTKIHALAAAFIQAHGALTSSIEGLRARGGAPSKVQEATLDHLCLAIRKIGVAFPELDLVDFVDDGFSDTESVGDDMATFVDMSPTHDDDGAAAVQRSDIDTRPVLGKQDSMQLDEIVV</sequence>
<protein>
    <submittedName>
        <fullName evidence="2">Uncharacterized protein</fullName>
    </submittedName>
</protein>
<dbReference type="PANTHER" id="PTHR36983:SF2">
    <property type="entry name" value="DNAJ HOMOLOG SUBFAMILY C MEMBER 13"/>
    <property type="match status" value="1"/>
</dbReference>
<proteinExistence type="predicted"/>
<dbReference type="InterPro" id="IPR044978">
    <property type="entry name" value="GRV2/DNAJC13"/>
</dbReference>
<gene>
    <name evidence="2" type="ORF">H310_13688</name>
</gene>